<dbReference type="Proteomes" id="UP000492821">
    <property type="component" value="Unassembled WGS sequence"/>
</dbReference>
<keyword evidence="1" id="KW-1185">Reference proteome</keyword>
<proteinExistence type="predicted"/>
<dbReference type="WBParaSite" id="Pan_g17681.t1">
    <property type="protein sequence ID" value="Pan_g17681.t1"/>
    <property type="gene ID" value="Pan_g17681"/>
</dbReference>
<protein>
    <submittedName>
        <fullName evidence="2">Pacifastin domain-containing protein</fullName>
    </submittedName>
</protein>
<reference evidence="2" key="2">
    <citation type="submission" date="2020-10" db="UniProtKB">
        <authorList>
            <consortium name="WormBaseParasite"/>
        </authorList>
    </citation>
    <scope>IDENTIFICATION</scope>
</reference>
<organism evidence="1 2">
    <name type="scientific">Panagrellus redivivus</name>
    <name type="common">Microworm</name>
    <dbReference type="NCBI Taxonomy" id="6233"/>
    <lineage>
        <taxon>Eukaryota</taxon>
        <taxon>Metazoa</taxon>
        <taxon>Ecdysozoa</taxon>
        <taxon>Nematoda</taxon>
        <taxon>Chromadorea</taxon>
        <taxon>Rhabditida</taxon>
        <taxon>Tylenchina</taxon>
        <taxon>Panagrolaimomorpha</taxon>
        <taxon>Panagrolaimoidea</taxon>
        <taxon>Panagrolaimidae</taxon>
        <taxon>Panagrellus</taxon>
    </lineage>
</organism>
<name>A0A7E4V9N1_PANRE</name>
<evidence type="ECO:0000313" key="2">
    <source>
        <dbReference type="WBParaSite" id="Pan_g17681.t1"/>
    </source>
</evidence>
<dbReference type="AlphaFoldDB" id="A0A7E4V9N1"/>
<sequence length="82" mass="8842">MNECVSGPGFKAFLRCNCAWCNNVSCTVGETRCGKPMVAQTMTSLTSTTTSEVTSTTSTPTTTTTQKEKKTGFLFLIAYLEP</sequence>
<reference evidence="1" key="1">
    <citation type="journal article" date="2013" name="Genetics">
        <title>The draft genome and transcriptome of Panagrellus redivivus are shaped by the harsh demands of a free-living lifestyle.</title>
        <authorList>
            <person name="Srinivasan J."/>
            <person name="Dillman A.R."/>
            <person name="Macchietto M.G."/>
            <person name="Heikkinen L."/>
            <person name="Lakso M."/>
            <person name="Fracchia K.M."/>
            <person name="Antoshechkin I."/>
            <person name="Mortazavi A."/>
            <person name="Wong G."/>
            <person name="Sternberg P.W."/>
        </authorList>
    </citation>
    <scope>NUCLEOTIDE SEQUENCE [LARGE SCALE GENOMIC DNA]</scope>
    <source>
        <strain evidence="1">MT8872</strain>
    </source>
</reference>
<accession>A0A7E4V9N1</accession>
<evidence type="ECO:0000313" key="1">
    <source>
        <dbReference type="Proteomes" id="UP000492821"/>
    </source>
</evidence>